<dbReference type="EMBL" id="GL832989">
    <property type="protein sequence ID" value="EGD79880.1"/>
    <property type="molecule type" value="Genomic_DNA"/>
</dbReference>
<dbReference type="PRINTS" id="PR01415">
    <property type="entry name" value="ANKYRIN"/>
</dbReference>
<dbReference type="STRING" id="946362.F2UQH5"/>
<dbReference type="PANTHER" id="PTHR24171">
    <property type="entry name" value="ANKYRIN REPEAT DOMAIN-CONTAINING PROTEIN 39-RELATED"/>
    <property type="match status" value="1"/>
</dbReference>
<dbReference type="InParanoid" id="F2UQH5"/>
<dbReference type="SMART" id="SM00248">
    <property type="entry name" value="ANK"/>
    <property type="match status" value="8"/>
</dbReference>
<proteinExistence type="predicted"/>
<dbReference type="GO" id="GO:0004842">
    <property type="term" value="F:ubiquitin-protein transferase activity"/>
    <property type="evidence" value="ECO:0007669"/>
    <property type="project" value="TreeGrafter"/>
</dbReference>
<dbReference type="OrthoDB" id="194358at2759"/>
<dbReference type="AlphaFoldDB" id="F2UQH5"/>
<reference evidence="4" key="1">
    <citation type="submission" date="2009-08" db="EMBL/GenBank/DDBJ databases">
        <title>Annotation of Salpingoeca rosetta.</title>
        <authorList>
            <consortium name="The Broad Institute Genome Sequencing Platform"/>
            <person name="Russ C."/>
            <person name="Cuomo C."/>
            <person name="Burger G."/>
            <person name="Gray M.W."/>
            <person name="Holland P.W.H."/>
            <person name="King N."/>
            <person name="Lang F.B.F."/>
            <person name="Roger A.J."/>
            <person name="Ruiz-Trillo I."/>
            <person name="Young S.K."/>
            <person name="Zeng Q."/>
            <person name="Gargeya S."/>
            <person name="Alvarado L."/>
            <person name="Berlin A."/>
            <person name="Chapman S.B."/>
            <person name="Chen Z."/>
            <person name="Freedman E."/>
            <person name="Gellesch M."/>
            <person name="Goldberg J."/>
            <person name="Griggs A."/>
            <person name="Gujja S."/>
            <person name="Heilman E."/>
            <person name="Heiman D."/>
            <person name="Howarth C."/>
            <person name="Mehta T."/>
            <person name="Neiman D."/>
            <person name="Pearson M."/>
            <person name="Roberts A."/>
            <person name="Saif S."/>
            <person name="Shea T."/>
            <person name="Shenoy N."/>
            <person name="Sisk P."/>
            <person name="Stolte C."/>
            <person name="Sykes S."/>
            <person name="White J."/>
            <person name="Yandava C."/>
            <person name="Haas B."/>
            <person name="Nusbaum C."/>
            <person name="Birren B."/>
        </authorList>
    </citation>
    <scope>NUCLEOTIDE SEQUENCE [LARGE SCALE GENOMIC DNA]</scope>
    <source>
        <strain evidence="4">ATCC 50818</strain>
    </source>
</reference>
<keyword evidence="1" id="KW-0677">Repeat</keyword>
<dbReference type="Pfam" id="PF12796">
    <property type="entry name" value="Ank_2"/>
    <property type="match status" value="4"/>
</dbReference>
<name>F2UQH5_SALR5</name>
<organism evidence="5">
    <name type="scientific">Salpingoeca rosetta (strain ATCC 50818 / BSB-021)</name>
    <dbReference type="NCBI Taxonomy" id="946362"/>
    <lineage>
        <taxon>Eukaryota</taxon>
        <taxon>Choanoflagellata</taxon>
        <taxon>Craspedida</taxon>
        <taxon>Salpingoecidae</taxon>
        <taxon>Salpingoeca</taxon>
    </lineage>
</organism>
<sequence length="353" mass="37677">MAALYNACVENELGIVQLLLQHGCDVNFDTGMGVTPLHAASGRGHEAIVRVLLENGANVNKMAKLSEFKDHVPTPSDHAPPVEHGGWTPLHLSIGEGQDRVVRLLLEHGAGVDNTDGYGFTPLHYASHRGFASIVKILLEHGADVNHAALKDVAPHPQLQHQGRTPLFSACEQGRLDVVQALLDHGGDVHATDKYGQTPLMVAVHYKRVLPVLVLLAFGADPTIPDNSGRTAVEEAVAGGDEQIIKMVRAAAASRLLHRSCVENDLDAALALLDNNTGPDTKNDQGSAPIHVACKHGSLAVVKALVDHGADINALDAEVQGTHRCILRLSRTIFPSSNSWWTVAPARTFATTV</sequence>
<feature type="repeat" description="ANK" evidence="3">
    <location>
        <begin position="118"/>
        <end position="150"/>
    </location>
</feature>
<dbReference type="SUPFAM" id="SSF48403">
    <property type="entry name" value="Ankyrin repeat"/>
    <property type="match status" value="1"/>
</dbReference>
<evidence type="ECO:0000256" key="2">
    <source>
        <dbReference type="ARBA" id="ARBA00023043"/>
    </source>
</evidence>
<dbReference type="Proteomes" id="UP000007799">
    <property type="component" value="Unassembled WGS sequence"/>
</dbReference>
<evidence type="ECO:0000256" key="3">
    <source>
        <dbReference type="PROSITE-ProRule" id="PRU00023"/>
    </source>
</evidence>
<evidence type="ECO:0000313" key="4">
    <source>
        <dbReference type="EMBL" id="EGD79880.1"/>
    </source>
</evidence>
<feature type="repeat" description="ANK" evidence="3">
    <location>
        <begin position="195"/>
        <end position="227"/>
    </location>
</feature>
<protein>
    <submittedName>
        <fullName evidence="4">Uncharacterized protein</fullName>
    </submittedName>
</protein>
<dbReference type="PROSITE" id="PS50088">
    <property type="entry name" value="ANK_REPEAT"/>
    <property type="match status" value="7"/>
</dbReference>
<feature type="repeat" description="ANK" evidence="3">
    <location>
        <begin position="32"/>
        <end position="64"/>
    </location>
</feature>
<evidence type="ECO:0000313" key="5">
    <source>
        <dbReference type="Proteomes" id="UP000007799"/>
    </source>
</evidence>
<evidence type="ECO:0000256" key="1">
    <source>
        <dbReference type="ARBA" id="ARBA00022737"/>
    </source>
</evidence>
<feature type="repeat" description="ANK" evidence="3">
    <location>
        <begin position="85"/>
        <end position="117"/>
    </location>
</feature>
<dbReference type="PANTHER" id="PTHR24171:SF8">
    <property type="entry name" value="BRCA1-ASSOCIATED RING DOMAIN PROTEIN 1"/>
    <property type="match status" value="1"/>
</dbReference>
<dbReference type="eggNOG" id="KOG4177">
    <property type="taxonomic scope" value="Eukaryota"/>
</dbReference>
<accession>F2UQH5</accession>
<dbReference type="RefSeq" id="XP_004988501.1">
    <property type="nucleotide sequence ID" value="XM_004988444.1"/>
</dbReference>
<feature type="repeat" description="ANK" evidence="3">
    <location>
        <begin position="285"/>
        <end position="317"/>
    </location>
</feature>
<dbReference type="PROSITE" id="PS50297">
    <property type="entry name" value="ANK_REP_REGION"/>
    <property type="match status" value="5"/>
</dbReference>
<feature type="repeat" description="ANK" evidence="3">
    <location>
        <begin position="162"/>
        <end position="194"/>
    </location>
</feature>
<dbReference type="OMA" id="THRCILR"/>
<dbReference type="KEGG" id="sre:PTSG_10164"/>
<keyword evidence="5" id="KW-1185">Reference proteome</keyword>
<feature type="repeat" description="ANK" evidence="3">
    <location>
        <begin position="1"/>
        <end position="31"/>
    </location>
</feature>
<gene>
    <name evidence="4" type="ORF">PTSG_10164</name>
</gene>
<keyword evidence="2 3" id="KW-0040">ANK repeat</keyword>
<dbReference type="InterPro" id="IPR002110">
    <property type="entry name" value="Ankyrin_rpt"/>
</dbReference>
<dbReference type="GeneID" id="16069031"/>
<dbReference type="InterPro" id="IPR036770">
    <property type="entry name" value="Ankyrin_rpt-contain_sf"/>
</dbReference>
<dbReference type="Gene3D" id="1.25.40.20">
    <property type="entry name" value="Ankyrin repeat-containing domain"/>
    <property type="match status" value="4"/>
</dbReference>
<dbReference type="GO" id="GO:0085020">
    <property type="term" value="P:protein K6-linked ubiquitination"/>
    <property type="evidence" value="ECO:0007669"/>
    <property type="project" value="TreeGrafter"/>
</dbReference>